<feature type="transmembrane region" description="Helical" evidence="12">
    <location>
        <begin position="47"/>
        <end position="65"/>
    </location>
</feature>
<evidence type="ECO:0000256" key="6">
    <source>
        <dbReference type="ARBA" id="ARBA00022989"/>
    </source>
</evidence>
<comment type="subcellular location">
    <subcellularLocation>
        <location evidence="1">Membrane</location>
        <topology evidence="1">Multi-pass membrane protein</topology>
    </subcellularLocation>
</comment>
<dbReference type="Pfam" id="PF00487">
    <property type="entry name" value="FA_desaturase"/>
    <property type="match status" value="1"/>
</dbReference>
<keyword evidence="15" id="KW-1185">Reference proteome</keyword>
<dbReference type="GO" id="GO:0004768">
    <property type="term" value="F:stearoyl-CoA 9-desaturase activity"/>
    <property type="evidence" value="ECO:0007669"/>
    <property type="project" value="UniProtKB-EC"/>
</dbReference>
<dbReference type="PANTHER" id="PTHR11351">
    <property type="entry name" value="ACYL-COA DESATURASE"/>
    <property type="match status" value="1"/>
</dbReference>
<keyword evidence="6 12" id="KW-1133">Transmembrane helix</keyword>
<evidence type="ECO:0000256" key="2">
    <source>
        <dbReference type="ARBA" id="ARBA00008749"/>
    </source>
</evidence>
<dbReference type="RefSeq" id="WP_121990948.1">
    <property type="nucleotide sequence ID" value="NZ_OUNR01000022.1"/>
</dbReference>
<feature type="domain" description="Fatty acid desaturase" evidence="13">
    <location>
        <begin position="46"/>
        <end position="246"/>
    </location>
</feature>
<evidence type="ECO:0000256" key="1">
    <source>
        <dbReference type="ARBA" id="ARBA00004141"/>
    </source>
</evidence>
<keyword evidence="4 12" id="KW-0812">Transmembrane</keyword>
<evidence type="ECO:0000256" key="10">
    <source>
        <dbReference type="ARBA" id="ARBA00023136"/>
    </source>
</evidence>
<keyword evidence="8" id="KW-0408">Iron</keyword>
<gene>
    <name evidence="14" type="primary">scdA</name>
    <name evidence="14" type="ORF">NITLEN_90095</name>
</gene>
<feature type="transmembrane region" description="Helical" evidence="12">
    <location>
        <begin position="159"/>
        <end position="180"/>
    </location>
</feature>
<dbReference type="InterPro" id="IPR015876">
    <property type="entry name" value="Acyl-CoA_DS"/>
</dbReference>
<evidence type="ECO:0000313" key="14">
    <source>
        <dbReference type="EMBL" id="SPP66840.1"/>
    </source>
</evidence>
<keyword evidence="5" id="KW-0276">Fatty acid metabolism</keyword>
<comment type="similarity">
    <text evidence="2">Belongs to the fatty acid desaturase type 2 family.</text>
</comment>
<evidence type="ECO:0000259" key="13">
    <source>
        <dbReference type="Pfam" id="PF00487"/>
    </source>
</evidence>
<keyword evidence="11" id="KW-0275">Fatty acid biosynthesis</keyword>
<dbReference type="Proteomes" id="UP000248168">
    <property type="component" value="Unassembled WGS sequence"/>
</dbReference>
<dbReference type="InParanoid" id="A0A330LI11"/>
<dbReference type="InterPro" id="IPR005804">
    <property type="entry name" value="FA_desaturase_dom"/>
</dbReference>
<proteinExistence type="inferred from homology"/>
<dbReference type="OrthoDB" id="19906at2"/>
<organism evidence="14 15">
    <name type="scientific">Nitrospira lenta</name>
    <dbReference type="NCBI Taxonomy" id="1436998"/>
    <lineage>
        <taxon>Bacteria</taxon>
        <taxon>Pseudomonadati</taxon>
        <taxon>Nitrospirota</taxon>
        <taxon>Nitrospiria</taxon>
        <taxon>Nitrospirales</taxon>
        <taxon>Nitrospiraceae</taxon>
        <taxon>Nitrospira</taxon>
    </lineage>
</organism>
<evidence type="ECO:0000313" key="15">
    <source>
        <dbReference type="Proteomes" id="UP000248168"/>
    </source>
</evidence>
<evidence type="ECO:0000256" key="4">
    <source>
        <dbReference type="ARBA" id="ARBA00022692"/>
    </source>
</evidence>
<keyword evidence="9" id="KW-0443">Lipid metabolism</keyword>
<dbReference type="AlphaFoldDB" id="A0A330LI11"/>
<evidence type="ECO:0000256" key="8">
    <source>
        <dbReference type="ARBA" id="ARBA00023004"/>
    </source>
</evidence>
<evidence type="ECO:0000256" key="5">
    <source>
        <dbReference type="ARBA" id="ARBA00022832"/>
    </source>
</evidence>
<keyword evidence="10 12" id="KW-0472">Membrane</keyword>
<feature type="transmembrane region" description="Helical" evidence="12">
    <location>
        <begin position="21"/>
        <end position="41"/>
    </location>
</feature>
<evidence type="ECO:0000256" key="7">
    <source>
        <dbReference type="ARBA" id="ARBA00023002"/>
    </source>
</evidence>
<sequence length="285" mass="32235">MPIPPSPITQPAIPNYLTTTLFALVTAVAIIGVPAFGYFYGYSWVDWTLFGVLYVVTGLGITVGYHRLLSHRSFECRNWVKAVLLVAGGWALENSALKWAADHIRHHAACDQDADPYNATRGFWYSHCGWLFYKDTNANDKYASRLRQDSVVMWQHRHYWMIVLSGLGLTFAVGFLYNGWMGGLGCFLLAGVGRAFAVLNSTFCINSVCHLWGRQPHSQEDSSRDSWLVSLLTFGEGYHNYHHTHQNDYRNGPRWYNFDPSKWLIFTLSKLGLASSLRTAAPSAR</sequence>
<evidence type="ECO:0000256" key="11">
    <source>
        <dbReference type="ARBA" id="ARBA00023160"/>
    </source>
</evidence>
<dbReference type="PANTHER" id="PTHR11351:SF31">
    <property type="entry name" value="DESATURASE 1, ISOFORM A-RELATED"/>
    <property type="match status" value="1"/>
</dbReference>
<reference evidence="15" key="1">
    <citation type="submission" date="2018-04" db="EMBL/GenBank/DDBJ databases">
        <authorList>
            <person name="Lucker S."/>
            <person name="Sakoula D."/>
        </authorList>
    </citation>
    <scope>NUCLEOTIDE SEQUENCE [LARGE SCALE GENOMIC DNA]</scope>
</reference>
<keyword evidence="7 14" id="KW-0560">Oxidoreductase</keyword>
<dbReference type="CDD" id="cd03505">
    <property type="entry name" value="Delta9-FADS-like"/>
    <property type="match status" value="1"/>
</dbReference>
<dbReference type="EC" id="1.14.19.1" evidence="14"/>
<evidence type="ECO:0000256" key="9">
    <source>
        <dbReference type="ARBA" id="ARBA00023098"/>
    </source>
</evidence>
<protein>
    <submittedName>
        <fullName evidence="14">Stearoyl-CoA 9-desaturase</fullName>
        <ecNumber evidence="14">1.14.19.1</ecNumber>
    </submittedName>
</protein>
<dbReference type="GO" id="GO:0016020">
    <property type="term" value="C:membrane"/>
    <property type="evidence" value="ECO:0007669"/>
    <property type="project" value="UniProtKB-SubCell"/>
</dbReference>
<dbReference type="GO" id="GO:0006633">
    <property type="term" value="P:fatty acid biosynthetic process"/>
    <property type="evidence" value="ECO:0007669"/>
    <property type="project" value="UniProtKB-KW"/>
</dbReference>
<accession>A0A330LI11</accession>
<evidence type="ECO:0000256" key="12">
    <source>
        <dbReference type="SAM" id="Phobius"/>
    </source>
</evidence>
<name>A0A330LI11_9BACT</name>
<keyword evidence="3" id="KW-0444">Lipid biosynthesis</keyword>
<dbReference type="EMBL" id="OUNR01000022">
    <property type="protein sequence ID" value="SPP66840.1"/>
    <property type="molecule type" value="Genomic_DNA"/>
</dbReference>
<dbReference type="PRINTS" id="PR00075">
    <property type="entry name" value="FACDDSATRASE"/>
</dbReference>
<evidence type="ECO:0000256" key="3">
    <source>
        <dbReference type="ARBA" id="ARBA00022516"/>
    </source>
</evidence>